<protein>
    <submittedName>
        <fullName evidence="5">Substrate-binding domain-containing protein</fullName>
    </submittedName>
</protein>
<comment type="caution">
    <text evidence="5">The sequence shown here is derived from an EMBL/GenBank/DDBJ whole genome shotgun (WGS) entry which is preliminary data.</text>
</comment>
<evidence type="ECO:0000256" key="2">
    <source>
        <dbReference type="ARBA" id="ARBA00007639"/>
    </source>
</evidence>
<evidence type="ECO:0000313" key="6">
    <source>
        <dbReference type="Proteomes" id="UP000656804"/>
    </source>
</evidence>
<evidence type="ECO:0000256" key="3">
    <source>
        <dbReference type="SAM" id="SignalP"/>
    </source>
</evidence>
<comment type="subcellular location">
    <subcellularLocation>
        <location evidence="1">Cell envelope</location>
    </subcellularLocation>
</comment>
<dbReference type="InterPro" id="IPR025997">
    <property type="entry name" value="SBP_2_dom"/>
</dbReference>
<organism evidence="5 6">
    <name type="scientific">Nocardioides acrostichi</name>
    <dbReference type="NCBI Taxonomy" id="2784339"/>
    <lineage>
        <taxon>Bacteria</taxon>
        <taxon>Bacillati</taxon>
        <taxon>Actinomycetota</taxon>
        <taxon>Actinomycetes</taxon>
        <taxon>Propionibacteriales</taxon>
        <taxon>Nocardioidaceae</taxon>
        <taxon>Nocardioides</taxon>
    </lineage>
</organism>
<feature type="signal peptide" evidence="3">
    <location>
        <begin position="1"/>
        <end position="41"/>
    </location>
</feature>
<dbReference type="PANTHER" id="PTHR30036:SF7">
    <property type="entry name" value="ABC TRANSPORTER PERIPLASMIC-BINDING PROTEIN YPHF"/>
    <property type="match status" value="1"/>
</dbReference>
<dbReference type="Proteomes" id="UP000656804">
    <property type="component" value="Unassembled WGS sequence"/>
</dbReference>
<dbReference type="Pfam" id="PF13407">
    <property type="entry name" value="Peripla_BP_4"/>
    <property type="match status" value="1"/>
</dbReference>
<dbReference type="InterPro" id="IPR028082">
    <property type="entry name" value="Peripla_BP_I"/>
</dbReference>
<evidence type="ECO:0000256" key="1">
    <source>
        <dbReference type="ARBA" id="ARBA00004196"/>
    </source>
</evidence>
<keyword evidence="6" id="KW-1185">Reference proteome</keyword>
<feature type="chain" id="PRO_5038996239" evidence="3">
    <location>
        <begin position="42"/>
        <end position="344"/>
    </location>
</feature>
<name>A0A930V3X9_9ACTN</name>
<dbReference type="SUPFAM" id="SSF53822">
    <property type="entry name" value="Periplasmic binding protein-like I"/>
    <property type="match status" value="1"/>
</dbReference>
<accession>A0A930V3X9</accession>
<keyword evidence="3" id="KW-0732">Signal</keyword>
<dbReference type="GO" id="GO:0030288">
    <property type="term" value="C:outer membrane-bounded periplasmic space"/>
    <property type="evidence" value="ECO:0007669"/>
    <property type="project" value="TreeGrafter"/>
</dbReference>
<comment type="similarity">
    <text evidence="2">Belongs to the bacterial solute-binding protein 2 family.</text>
</comment>
<dbReference type="InterPro" id="IPR050555">
    <property type="entry name" value="Bact_Solute-Bind_Prot2"/>
</dbReference>
<evidence type="ECO:0000313" key="5">
    <source>
        <dbReference type="EMBL" id="MBF4163367.1"/>
    </source>
</evidence>
<dbReference type="RefSeq" id="WP_194504630.1">
    <property type="nucleotide sequence ID" value="NZ_JADIVZ010000011.1"/>
</dbReference>
<gene>
    <name evidence="5" type="ORF">ISG29_16875</name>
</gene>
<feature type="domain" description="Periplasmic binding protein" evidence="4">
    <location>
        <begin position="66"/>
        <end position="310"/>
    </location>
</feature>
<dbReference type="PANTHER" id="PTHR30036">
    <property type="entry name" value="D-XYLOSE-BINDING PERIPLASMIC PROTEIN"/>
    <property type="match status" value="1"/>
</dbReference>
<dbReference type="Gene3D" id="3.40.50.2300">
    <property type="match status" value="2"/>
</dbReference>
<dbReference type="EMBL" id="JADIVZ010000011">
    <property type="protein sequence ID" value="MBF4163367.1"/>
    <property type="molecule type" value="Genomic_DNA"/>
</dbReference>
<sequence length="344" mass="35541">MPHFAPFTAGSRRSRWGAAALAVLALGMAGCSGSASSSATAGGLDDGLGSRAENRTVDFFTYYDPSADAFWKQILTGAEDAASLTGLKIEAQTASGDTGKMTDLISAAIAKKPAAIVVSFNDPSWESAACEASKAGIPVFAYNVPPSETAADCVVSFVGQDFRAVGSIIGQSLVDQVDIGSGDKVLCPAEEPDQQYAIQRGGGVDDVLKKLGTKCTFLRTSGDDGQALDAMTTWLTANQDVKAIVPLGGTPHRNAVAAQDAAGVKVPIIGFDTSPQVVDGIKSGRILASADQQGYVQGFQPVLEVAQLIDFGISPADMNSGGNGLITKDNVSNLEDPDLEGIRY</sequence>
<evidence type="ECO:0000259" key="4">
    <source>
        <dbReference type="Pfam" id="PF13407"/>
    </source>
</evidence>
<reference evidence="5" key="1">
    <citation type="submission" date="2020-11" db="EMBL/GenBank/DDBJ databases">
        <title>Nocardioides sp. CBS4Y-1, whole genome shotgun sequence.</title>
        <authorList>
            <person name="Tuo L."/>
        </authorList>
    </citation>
    <scope>NUCLEOTIDE SEQUENCE</scope>
    <source>
        <strain evidence="5">CBS4Y-1</strain>
    </source>
</reference>
<dbReference type="GO" id="GO:0030246">
    <property type="term" value="F:carbohydrate binding"/>
    <property type="evidence" value="ECO:0007669"/>
    <property type="project" value="TreeGrafter"/>
</dbReference>
<dbReference type="AlphaFoldDB" id="A0A930V3X9"/>
<proteinExistence type="inferred from homology"/>